<dbReference type="Proteomes" id="UP000614200">
    <property type="component" value="Unassembled WGS sequence"/>
</dbReference>
<feature type="transmembrane region" description="Helical" evidence="1">
    <location>
        <begin position="43"/>
        <end position="64"/>
    </location>
</feature>
<feature type="transmembrane region" description="Helical" evidence="1">
    <location>
        <begin position="103"/>
        <end position="121"/>
    </location>
</feature>
<keyword evidence="1" id="KW-0812">Transmembrane</keyword>
<evidence type="ECO:0000256" key="1">
    <source>
        <dbReference type="SAM" id="Phobius"/>
    </source>
</evidence>
<sequence>MNYSDYLLSCKIYKKRAFRFFLLNICLIVGVFVFYKKTWHDRFIMMVWIALLIMTITFFIKKIFKAHQMHLKKIEQTVGNELIYHRADHFVGITKGNIWSYKALLSIYSLVLLVVISFIYYELLSNLLLVILLGTIHLFFTVPIIWSLNQLDTSACFFTSKTLIVNGNTLIAYEHIKKYQFIELIKGGYYLDINSIDGFARLKIEEAQYVDIKNLISNHA</sequence>
<feature type="transmembrane region" description="Helical" evidence="1">
    <location>
        <begin position="20"/>
        <end position="37"/>
    </location>
</feature>
<dbReference type="RefSeq" id="WP_194700822.1">
    <property type="nucleotide sequence ID" value="NZ_JADKNH010000003.1"/>
</dbReference>
<reference evidence="2 3" key="1">
    <citation type="submission" date="2020-11" db="EMBL/GenBank/DDBJ databases">
        <title>Fusibacter basophilias sp. nov.</title>
        <authorList>
            <person name="Qiu D."/>
        </authorList>
    </citation>
    <scope>NUCLEOTIDE SEQUENCE [LARGE SCALE GENOMIC DNA]</scope>
    <source>
        <strain evidence="2 3">Q10-2</strain>
    </source>
</reference>
<organism evidence="2 3">
    <name type="scientific">Fusibacter ferrireducens</name>
    <dbReference type="NCBI Taxonomy" id="2785058"/>
    <lineage>
        <taxon>Bacteria</taxon>
        <taxon>Bacillati</taxon>
        <taxon>Bacillota</taxon>
        <taxon>Clostridia</taxon>
        <taxon>Eubacteriales</taxon>
        <taxon>Eubacteriales Family XII. Incertae Sedis</taxon>
        <taxon>Fusibacter</taxon>
    </lineage>
</organism>
<comment type="caution">
    <text evidence="2">The sequence shown here is derived from an EMBL/GenBank/DDBJ whole genome shotgun (WGS) entry which is preliminary data.</text>
</comment>
<evidence type="ECO:0000313" key="2">
    <source>
        <dbReference type="EMBL" id="MBF4692580.1"/>
    </source>
</evidence>
<keyword evidence="1" id="KW-0472">Membrane</keyword>
<keyword evidence="1" id="KW-1133">Transmembrane helix</keyword>
<name>A0ABR9ZRM6_9FIRM</name>
<feature type="transmembrane region" description="Helical" evidence="1">
    <location>
        <begin position="127"/>
        <end position="148"/>
    </location>
</feature>
<accession>A0ABR9ZRM6</accession>
<evidence type="ECO:0000313" key="3">
    <source>
        <dbReference type="Proteomes" id="UP000614200"/>
    </source>
</evidence>
<protein>
    <submittedName>
        <fullName evidence="2">Uncharacterized protein</fullName>
    </submittedName>
</protein>
<dbReference type="EMBL" id="JADKNH010000003">
    <property type="protein sequence ID" value="MBF4692580.1"/>
    <property type="molecule type" value="Genomic_DNA"/>
</dbReference>
<gene>
    <name evidence="2" type="ORF">ISU02_05595</name>
</gene>
<proteinExistence type="predicted"/>
<keyword evidence="3" id="KW-1185">Reference proteome</keyword>